<proteinExistence type="predicted"/>
<protein>
    <submittedName>
        <fullName evidence="1">Uncharacterized protein</fullName>
    </submittedName>
</protein>
<keyword evidence="2" id="KW-1185">Reference proteome</keyword>
<dbReference type="Proteomes" id="UP000030755">
    <property type="component" value="Unassembled WGS sequence"/>
</dbReference>
<sequence length="185" mass="21229">MIFEISGFYAINVTVSNSSWKELLPILVKKLKRDSITQSQRFSRTISAEIETVADVYQKAKRGEIPAETMKRYVVEEGKNLTINFSKWSWRTIKYTMDCSLSVGVMSFRFGEVVLTYLRPEVEPIVKDMADRIKSSKDRAVINYKNRYQFFITKVAEKSPKTALVMDKSLLAIPASIKVVNNLII</sequence>
<accession>A0A075B5C3</accession>
<dbReference type="AlphaFoldDB" id="A0A075B5C3"/>
<evidence type="ECO:0000313" key="1">
    <source>
        <dbReference type="EMBL" id="EPZ37069.1"/>
    </source>
</evidence>
<feature type="non-terminal residue" evidence="1">
    <location>
        <position position="185"/>
    </location>
</feature>
<dbReference type="HOGENOM" id="CLU_1464703_0_0_1"/>
<gene>
    <name evidence="1" type="ORF">O9G_005035</name>
</gene>
<reference evidence="1 2" key="1">
    <citation type="journal article" date="2013" name="Curr. Biol.">
        <title>Shared signatures of parasitism and phylogenomics unite Cryptomycota and microsporidia.</title>
        <authorList>
            <person name="James T.Y."/>
            <person name="Pelin A."/>
            <person name="Bonen L."/>
            <person name="Ahrendt S."/>
            <person name="Sain D."/>
            <person name="Corradi N."/>
            <person name="Stajich J.E."/>
        </authorList>
    </citation>
    <scope>NUCLEOTIDE SEQUENCE [LARGE SCALE GENOMIC DNA]</scope>
    <source>
        <strain evidence="1 2">CSF55</strain>
    </source>
</reference>
<organism evidence="1 2">
    <name type="scientific">Rozella allomycis (strain CSF55)</name>
    <dbReference type="NCBI Taxonomy" id="988480"/>
    <lineage>
        <taxon>Eukaryota</taxon>
        <taxon>Fungi</taxon>
        <taxon>Fungi incertae sedis</taxon>
        <taxon>Cryptomycota</taxon>
        <taxon>Cryptomycota incertae sedis</taxon>
        <taxon>Rozella</taxon>
    </lineage>
</organism>
<evidence type="ECO:0000313" key="2">
    <source>
        <dbReference type="Proteomes" id="UP000030755"/>
    </source>
</evidence>
<name>A0A075B5C3_ROZAC</name>
<dbReference type="EMBL" id="KE560353">
    <property type="protein sequence ID" value="EPZ37069.1"/>
    <property type="molecule type" value="Genomic_DNA"/>
</dbReference>